<evidence type="ECO:0000313" key="3">
    <source>
        <dbReference type="Proteomes" id="UP001196413"/>
    </source>
</evidence>
<proteinExistence type="predicted"/>
<name>A0AAD5M3P0_PARTN</name>
<reference evidence="2" key="1">
    <citation type="submission" date="2021-06" db="EMBL/GenBank/DDBJ databases">
        <title>Parelaphostrongylus tenuis whole genome reference sequence.</title>
        <authorList>
            <person name="Garwood T.J."/>
            <person name="Larsen P.A."/>
            <person name="Fountain-Jones N.M."/>
            <person name="Garbe J.R."/>
            <person name="Macchietto M.G."/>
            <person name="Kania S.A."/>
            <person name="Gerhold R.W."/>
            <person name="Richards J.E."/>
            <person name="Wolf T.M."/>
        </authorList>
    </citation>
    <scope>NUCLEOTIDE SEQUENCE</scope>
    <source>
        <strain evidence="2">MNPRO001-30</strain>
        <tissue evidence="2">Meninges</tissue>
    </source>
</reference>
<evidence type="ECO:0000313" key="2">
    <source>
        <dbReference type="EMBL" id="KAJ1350018.1"/>
    </source>
</evidence>
<gene>
    <name evidence="2" type="ORF">KIN20_005714</name>
</gene>
<protein>
    <submittedName>
        <fullName evidence="2">Uncharacterized protein</fullName>
    </submittedName>
</protein>
<dbReference type="EMBL" id="JAHQIW010000786">
    <property type="protein sequence ID" value="KAJ1350018.1"/>
    <property type="molecule type" value="Genomic_DNA"/>
</dbReference>
<dbReference type="Proteomes" id="UP001196413">
    <property type="component" value="Unassembled WGS sequence"/>
</dbReference>
<organism evidence="2 3">
    <name type="scientific">Parelaphostrongylus tenuis</name>
    <name type="common">Meningeal worm</name>
    <dbReference type="NCBI Taxonomy" id="148309"/>
    <lineage>
        <taxon>Eukaryota</taxon>
        <taxon>Metazoa</taxon>
        <taxon>Ecdysozoa</taxon>
        <taxon>Nematoda</taxon>
        <taxon>Chromadorea</taxon>
        <taxon>Rhabditida</taxon>
        <taxon>Rhabditina</taxon>
        <taxon>Rhabditomorpha</taxon>
        <taxon>Strongyloidea</taxon>
        <taxon>Metastrongylidae</taxon>
        <taxon>Parelaphostrongylus</taxon>
    </lineage>
</organism>
<comment type="caution">
    <text evidence="2">The sequence shown here is derived from an EMBL/GenBank/DDBJ whole genome shotgun (WGS) entry which is preliminary data.</text>
</comment>
<sequence>MDITTLMDSENAFFSRAQTECAHQKWSESAKSNLPPTVTAFRKVLSTKQVCFIILDHLLTHEPQMLTKKVQNSLENYHISSRAGAGSSLHMPSEAPPAENDASTKG</sequence>
<keyword evidence="3" id="KW-1185">Reference proteome</keyword>
<evidence type="ECO:0000256" key="1">
    <source>
        <dbReference type="SAM" id="MobiDB-lite"/>
    </source>
</evidence>
<feature type="region of interest" description="Disordered" evidence="1">
    <location>
        <begin position="81"/>
        <end position="106"/>
    </location>
</feature>
<accession>A0AAD5M3P0</accession>
<dbReference type="AlphaFoldDB" id="A0AAD5M3P0"/>